<dbReference type="InterPro" id="IPR023398">
    <property type="entry name" value="TIF_eIF4e-like"/>
</dbReference>
<dbReference type="STRING" id="1128400.I2FSC6"/>
<evidence type="ECO:0000313" key="3">
    <source>
        <dbReference type="Proteomes" id="UP000006174"/>
    </source>
</evidence>
<dbReference type="Proteomes" id="UP000006174">
    <property type="component" value="Unassembled WGS sequence"/>
</dbReference>
<feature type="compositionally biased region" description="Polar residues" evidence="1">
    <location>
        <begin position="605"/>
        <end position="627"/>
    </location>
</feature>
<feature type="region of interest" description="Disordered" evidence="1">
    <location>
        <begin position="341"/>
        <end position="406"/>
    </location>
</feature>
<reference evidence="2 3" key="1">
    <citation type="journal article" date="2012" name="Plant Cell">
        <title>Genome comparison of barley and maize smut fungi reveals targeted loss of RNA silencing components and species-specific presence of transposable elements.</title>
        <authorList>
            <person name="Laurie J.D."/>
            <person name="Ali S."/>
            <person name="Linning R."/>
            <person name="Mannhaupt G."/>
            <person name="Wong P."/>
            <person name="Gueldener U."/>
            <person name="Muensterkoetter M."/>
            <person name="Moore R."/>
            <person name="Kahmann R."/>
            <person name="Bakkeren G."/>
            <person name="Schirawski J."/>
        </authorList>
    </citation>
    <scope>NUCLEOTIDE SEQUENCE [LARGE SCALE GENOMIC DNA]</scope>
    <source>
        <strain evidence="3">Uh4875-4</strain>
    </source>
</reference>
<feature type="region of interest" description="Disordered" evidence="1">
    <location>
        <begin position="503"/>
        <end position="587"/>
    </location>
</feature>
<organism evidence="2 3">
    <name type="scientific">Ustilago hordei</name>
    <name type="common">Barley covered smut fungus</name>
    <dbReference type="NCBI Taxonomy" id="120017"/>
    <lineage>
        <taxon>Eukaryota</taxon>
        <taxon>Fungi</taxon>
        <taxon>Dikarya</taxon>
        <taxon>Basidiomycota</taxon>
        <taxon>Ustilaginomycotina</taxon>
        <taxon>Ustilaginomycetes</taxon>
        <taxon>Ustilaginales</taxon>
        <taxon>Ustilaginaceae</taxon>
        <taxon>Ustilago</taxon>
    </lineage>
</organism>
<dbReference type="OMA" id="KKQCRTE"/>
<feature type="compositionally biased region" description="Polar residues" evidence="1">
    <location>
        <begin position="767"/>
        <end position="778"/>
    </location>
</feature>
<feature type="compositionally biased region" description="Low complexity" evidence="1">
    <location>
        <begin position="685"/>
        <end position="700"/>
    </location>
</feature>
<dbReference type="eggNOG" id="ENOG502R8JF">
    <property type="taxonomic scope" value="Eukaryota"/>
</dbReference>
<evidence type="ECO:0000256" key="1">
    <source>
        <dbReference type="SAM" id="MobiDB-lite"/>
    </source>
</evidence>
<evidence type="ECO:0000313" key="2">
    <source>
        <dbReference type="EMBL" id="CCF49819.1"/>
    </source>
</evidence>
<name>I2FSC6_USTHO</name>
<dbReference type="HOGENOM" id="CLU_344585_0_0_1"/>
<feature type="compositionally biased region" description="Low complexity" evidence="1">
    <location>
        <begin position="634"/>
        <end position="643"/>
    </location>
</feature>
<feature type="compositionally biased region" description="Polar residues" evidence="1">
    <location>
        <begin position="561"/>
        <end position="575"/>
    </location>
</feature>
<gene>
    <name evidence="2" type="ORF">UHOR_08164</name>
</gene>
<feature type="compositionally biased region" description="Polar residues" evidence="1">
    <location>
        <begin position="707"/>
        <end position="718"/>
    </location>
</feature>
<comment type="caution">
    <text evidence="2">The sequence shown here is derived from an EMBL/GenBank/DDBJ whole genome shotgun (WGS) entry which is preliminary data.</text>
</comment>
<dbReference type="EMBL" id="CAGI01000149">
    <property type="protein sequence ID" value="CCF49819.1"/>
    <property type="molecule type" value="Genomic_DNA"/>
</dbReference>
<dbReference type="AlphaFoldDB" id="I2FSC6"/>
<dbReference type="OrthoDB" id="10067381at2759"/>
<feature type="compositionally biased region" description="Basic and acidic residues" evidence="1">
    <location>
        <begin position="736"/>
        <end position="761"/>
    </location>
</feature>
<feature type="region of interest" description="Disordered" evidence="1">
    <location>
        <begin position="605"/>
        <end position="782"/>
    </location>
</feature>
<feature type="compositionally biased region" description="Low complexity" evidence="1">
    <location>
        <begin position="719"/>
        <end position="731"/>
    </location>
</feature>
<protein>
    <submittedName>
        <fullName evidence="2">Uncharacterized protein</fullName>
    </submittedName>
</protein>
<dbReference type="Gene3D" id="3.30.760.10">
    <property type="entry name" value="RNA Cap, Translation Initiation Factor Eif4e"/>
    <property type="match status" value="1"/>
</dbReference>
<accession>I2FSC6</accession>
<keyword evidence="3" id="KW-1185">Reference proteome</keyword>
<proteinExistence type="predicted"/>
<feature type="compositionally biased region" description="Acidic residues" evidence="1">
    <location>
        <begin position="373"/>
        <end position="384"/>
    </location>
</feature>
<feature type="compositionally biased region" description="Basic and acidic residues" evidence="1">
    <location>
        <begin position="530"/>
        <end position="546"/>
    </location>
</feature>
<feature type="region of interest" description="Disordered" evidence="1">
    <location>
        <begin position="184"/>
        <end position="207"/>
    </location>
</feature>
<sequence>MQAEATPTENALPLVWILNHDEGLNDWLGSHPPSRLGAPPALNNGLVTPPIWVLHLKSVDELAELTPNANINPAFIKATNMAREAAAKFDTIQQDEEIPTRSNGKSLIKSKKQCRTEVQDNFHDQIILMSADDPLWGQGRWTLLVRPQNINETFSALAFSLATGELRRHGSIIALRARTLPPSQSFVDSKKKGSPVRKGSARSPNSSRPIGDIPLGIDIFFRPVWNSTAARDVLRVVAGACGKMPAFCKSSLYSRLGIRNDHPLGVHASLYNSKILTSPADTKQWIDKYAPPVAKGEGSSSFKMAESTKSTDAVAASETPKQKAGEPVAVAMVKRLLEPGSTDNIVGKSEEPAQKKARNGDSTTHEQVAVMVEESEPETQESPDEPMLPTRPTKKAADAAPSGASASLEAITHEELKKLDTSATAPQVKPEEVSQSVEPAALAIAAGHWPMEEESQTQIEPSTAPISNLLATEAATDLPSPEMSQAKEQTVSAVPRDEAEITAAAPAADTEAESSLSKANDDIGMPPADGKVKEAETVNKPKEVVETSKSTTTEVEKPNERQSTITHHQASSNGEQVGPAAQAPEATITNVALTSQTVEVVIPSPTQQAQEPVTSSENGDSNVNSAGQVEHLAETTTTSAASADVTLELKQPNADVKTNLGVTAESKEVDSTQSSKSLSIDKAEPPVYKPAQPVAPKPAANEGEGTGNESQWFESNMIASADAAESASADSNTDPVLEKVKKAEVVDNHPVEGKEADKEDTAAVLQASKSNSQLSTGNGKEMSLDELIVEGATTAGEAAVEVGNKAADEAADKAADGSASK</sequence>